<name>A0ABQ0LAH9_MYCCL</name>
<evidence type="ECO:0000256" key="1">
    <source>
        <dbReference type="ARBA" id="ARBA00023172"/>
    </source>
</evidence>
<proteinExistence type="predicted"/>
<dbReference type="InterPro" id="IPR043502">
    <property type="entry name" value="DNA/RNA_pol_sf"/>
</dbReference>
<protein>
    <recommendedName>
        <fullName evidence="4">Reverse transcriptase domain-containing protein</fullName>
    </recommendedName>
</protein>
<evidence type="ECO:0000313" key="3">
    <source>
        <dbReference type="Proteomes" id="UP000815677"/>
    </source>
</evidence>
<dbReference type="Proteomes" id="UP000815677">
    <property type="component" value="Unassembled WGS sequence"/>
</dbReference>
<evidence type="ECO:0008006" key="4">
    <source>
        <dbReference type="Google" id="ProtNLM"/>
    </source>
</evidence>
<accession>A0ABQ0LAH9</accession>
<reference evidence="2" key="1">
    <citation type="submission" date="2014-09" db="EMBL/GenBank/DDBJ databases">
        <title>Genome sequence of the luminous mushroom Mycena chlorophos for searching fungal bioluminescence genes.</title>
        <authorList>
            <person name="Tanaka Y."/>
            <person name="Kasuga D."/>
            <person name="Oba Y."/>
            <person name="Hase S."/>
            <person name="Sato K."/>
            <person name="Oba Y."/>
            <person name="Sakakibara Y."/>
        </authorList>
    </citation>
    <scope>NUCLEOTIDE SEQUENCE</scope>
</reference>
<sequence length="945" mass="106913">MLDEADETVSCYLPQSMRGMGWRHHEPASYSRTARYTEIDEPLPQPSEYEFKNASAVGTIRDNPDLFQVPQVIRVGRLESLLQRHPNQALVQSVVTGLREGFWPWVNTRHDDGYPTTWDNSWAPPPDERARDFIASQRDTEVKKNRFSRTFGPDLKPGMYSTPIFAVPKPHSDALRLVSHQSCGLFAQNTMIDQAQTKGPRMDTMQQFIPALLRFRRQNPNARIVLWKSDVSEAFRLLPMHPLMQIKQVATSNIPTKDEVAAGRDNGPLQRNVDWCATFGSGGSPRLWATVMGLVIWIAIFVEWLSDLFCYVDDSYSWELESNFLHYAPYDKRMPAKQVKLLQLWDHLGIPHKESKQLHGETLTIIGFELNANKMTMSLPASSRTDLISAVNDFITSRQRTLHEFQSLVGWINWSYNMYFLLRPALSNVYAKMAGKSKQHAPIYINNDIRDDLRWFVNYLERSDGTLLLDALDWNPHTEAHATIYCDASLGGMGFWVLGHLLGFHAPVPSEPPASTIFYFEALCVASALRWYCTNVLASSSTTSRYRLTIFTDNQNTVNIFSSLRASPAYNKILRSAVDDLIAFNVDLRVLHVKGELNSVADALSRNKLDVARQLAPGLVINPQPARPPWTIEQLDSALAVALNASIDISSAHTYGSALNSWIEFCRIHNFDTEPTEKTLAYFVVYRSSHISPNSVDSYLSGICNQLEPIFPRVREIRKSLLVSRALKGSKRIHGRPVKRKDPLTIAHLNHAIANLPTVPTHDDRLFLAMLLSGFRALHRLGELTMPDNPQLRNPRKYTKRESVTVNDDSYEYWLPAHKADTAFEGNRIIITDPTALAHFRLYLASRDTTLPFNPYLWAREDGQVPVRAWFIRRLRHLVPNTNIAGQSLRAGGATALAEDGALPHIIQAAGRWSSDAFYVYLRKHPMLLHALLRAGGAGTRTSPS</sequence>
<dbReference type="InterPro" id="IPR052055">
    <property type="entry name" value="Hepadnavirus_pol/RT"/>
</dbReference>
<dbReference type="Gene3D" id="1.10.443.10">
    <property type="entry name" value="Intergrase catalytic core"/>
    <property type="match status" value="1"/>
</dbReference>
<keyword evidence="3" id="KW-1185">Reference proteome</keyword>
<dbReference type="InterPro" id="IPR036397">
    <property type="entry name" value="RNaseH_sf"/>
</dbReference>
<dbReference type="SUPFAM" id="SSF56672">
    <property type="entry name" value="DNA/RNA polymerases"/>
    <property type="match status" value="1"/>
</dbReference>
<evidence type="ECO:0000313" key="2">
    <source>
        <dbReference type="EMBL" id="GAT47557.1"/>
    </source>
</evidence>
<dbReference type="PANTHER" id="PTHR33050">
    <property type="entry name" value="REVERSE TRANSCRIPTASE DOMAIN-CONTAINING PROTEIN"/>
    <property type="match status" value="1"/>
</dbReference>
<dbReference type="Gene3D" id="3.30.420.10">
    <property type="entry name" value="Ribonuclease H-like superfamily/Ribonuclease H"/>
    <property type="match status" value="1"/>
</dbReference>
<organism evidence="2 3">
    <name type="scientific">Mycena chlorophos</name>
    <name type="common">Agaric fungus</name>
    <name type="synonym">Agaricus chlorophos</name>
    <dbReference type="NCBI Taxonomy" id="658473"/>
    <lineage>
        <taxon>Eukaryota</taxon>
        <taxon>Fungi</taxon>
        <taxon>Dikarya</taxon>
        <taxon>Basidiomycota</taxon>
        <taxon>Agaricomycotina</taxon>
        <taxon>Agaricomycetes</taxon>
        <taxon>Agaricomycetidae</taxon>
        <taxon>Agaricales</taxon>
        <taxon>Marasmiineae</taxon>
        <taxon>Mycenaceae</taxon>
        <taxon>Mycena</taxon>
    </lineage>
</organism>
<dbReference type="EMBL" id="DF843698">
    <property type="protein sequence ID" value="GAT47557.1"/>
    <property type="molecule type" value="Genomic_DNA"/>
</dbReference>
<keyword evidence="1" id="KW-0233">DNA recombination</keyword>
<dbReference type="PANTHER" id="PTHR33050:SF7">
    <property type="entry name" value="RIBONUCLEASE H"/>
    <property type="match status" value="1"/>
</dbReference>
<dbReference type="SUPFAM" id="SSF56349">
    <property type="entry name" value="DNA breaking-rejoining enzymes"/>
    <property type="match status" value="1"/>
</dbReference>
<gene>
    <name evidence="2" type="ORF">MCHLO_05015</name>
</gene>
<dbReference type="InterPro" id="IPR013762">
    <property type="entry name" value="Integrase-like_cat_sf"/>
</dbReference>
<dbReference type="InterPro" id="IPR011010">
    <property type="entry name" value="DNA_brk_join_enz"/>
</dbReference>